<dbReference type="EMBL" id="CP009048">
    <property type="protein sequence ID" value="AIL61115.1"/>
    <property type="molecule type" value="Genomic_DNA"/>
</dbReference>
<dbReference type="Gene3D" id="2.10.109.10">
    <property type="entry name" value="Umud Fragment, subunit A"/>
    <property type="match status" value="1"/>
</dbReference>
<organism evidence="5 6">
    <name type="scientific">Pseudomonas alkylphenolica</name>
    <dbReference type="NCBI Taxonomy" id="237609"/>
    <lineage>
        <taxon>Bacteria</taxon>
        <taxon>Pseudomonadati</taxon>
        <taxon>Pseudomonadota</taxon>
        <taxon>Gammaproteobacteria</taxon>
        <taxon>Pseudomonadales</taxon>
        <taxon>Pseudomonadaceae</taxon>
        <taxon>Pseudomonas</taxon>
    </lineage>
</organism>
<dbReference type="SUPFAM" id="SSF51306">
    <property type="entry name" value="LexA/Signal peptidase"/>
    <property type="match status" value="1"/>
</dbReference>
<dbReference type="InterPro" id="IPR036286">
    <property type="entry name" value="LexA/Signal_pep-like_sf"/>
</dbReference>
<reference evidence="5 6" key="1">
    <citation type="submission" date="2014-07" db="EMBL/GenBank/DDBJ databases">
        <authorList>
            <person name="Lee K."/>
            <person name="Lim J.Y."/>
            <person name="Hwang I."/>
        </authorList>
    </citation>
    <scope>NUCLEOTIDE SEQUENCE [LARGE SCALE GENOMIC DNA]</scope>
    <source>
        <strain evidence="5 6">KL28</strain>
    </source>
</reference>
<dbReference type="CDD" id="cd00093">
    <property type="entry name" value="HTH_XRE"/>
    <property type="match status" value="1"/>
</dbReference>
<keyword evidence="2" id="KW-0238">DNA-binding</keyword>
<gene>
    <name evidence="5" type="ORF">PSAKL28_18910</name>
</gene>
<dbReference type="InterPro" id="IPR015927">
    <property type="entry name" value="Peptidase_S24_S26A/B/C"/>
</dbReference>
<dbReference type="RefSeq" id="WP_257011873.1">
    <property type="nucleotide sequence ID" value="NZ_CP009048.1"/>
</dbReference>
<dbReference type="SUPFAM" id="SSF47413">
    <property type="entry name" value="lambda repressor-like DNA-binding domains"/>
    <property type="match status" value="1"/>
</dbReference>
<evidence type="ECO:0000313" key="6">
    <source>
        <dbReference type="Proteomes" id="UP000028931"/>
    </source>
</evidence>
<dbReference type="InterPro" id="IPR039418">
    <property type="entry name" value="LexA-like"/>
</dbReference>
<protein>
    <submittedName>
        <fullName evidence="5">HTH-type transcriptional regulator PrtR</fullName>
    </submittedName>
</protein>
<evidence type="ECO:0000256" key="1">
    <source>
        <dbReference type="ARBA" id="ARBA00023015"/>
    </source>
</evidence>
<dbReference type="InterPro" id="IPR001387">
    <property type="entry name" value="Cro/C1-type_HTH"/>
</dbReference>
<dbReference type="CDD" id="cd06529">
    <property type="entry name" value="S24_LexA-like"/>
    <property type="match status" value="1"/>
</dbReference>
<proteinExistence type="predicted"/>
<dbReference type="HOGENOM" id="CLU_066192_1_4_6"/>
<evidence type="ECO:0000313" key="5">
    <source>
        <dbReference type="EMBL" id="AIL61115.1"/>
    </source>
</evidence>
<dbReference type="KEGG" id="palk:PSAKL28_18910"/>
<sequence>MQAYKLPYKFTGMDTLADRIKAARKHAQLTQRSLAEKVGVEQPVISQLETGKNLRSVHLTKIAQVCQVSPIWLAEGVGPMVQEGTKPTNQVTHHEIELLGELSAWDEGDPLDEDDVEVPYFAEVEFSGGNGMTEVIEVAGRKLRFSCATLRAAGVDKRSAAVARVKGRSMERLILDGAAIGFDMSDTSIIDGEIYAFNHGGMLRTKYLYRLPQGSIRISSENDDEYPDEVMTAEQWHDEVRMLGRVFWWSTVRRSPRRK</sequence>
<dbReference type="SMART" id="SM00530">
    <property type="entry name" value="HTH_XRE"/>
    <property type="match status" value="1"/>
</dbReference>
<feature type="domain" description="HTH cro/C1-type" evidence="4">
    <location>
        <begin position="20"/>
        <end position="73"/>
    </location>
</feature>
<evidence type="ECO:0000259" key="4">
    <source>
        <dbReference type="PROSITE" id="PS50943"/>
    </source>
</evidence>
<dbReference type="eggNOG" id="COG2932">
    <property type="taxonomic scope" value="Bacteria"/>
</dbReference>
<dbReference type="Proteomes" id="UP000028931">
    <property type="component" value="Chromosome"/>
</dbReference>
<accession>A0A077F9F6</accession>
<keyword evidence="3" id="KW-0804">Transcription</keyword>
<dbReference type="PROSITE" id="PS50943">
    <property type="entry name" value="HTH_CROC1"/>
    <property type="match status" value="1"/>
</dbReference>
<name>A0A077F9F6_9PSED</name>
<dbReference type="GO" id="GO:0003677">
    <property type="term" value="F:DNA binding"/>
    <property type="evidence" value="ECO:0007669"/>
    <property type="project" value="UniProtKB-KW"/>
</dbReference>
<keyword evidence="1" id="KW-0805">Transcription regulation</keyword>
<dbReference type="AlphaFoldDB" id="A0A077F9F6"/>
<dbReference type="eggNOG" id="COG1974">
    <property type="taxonomic scope" value="Bacteria"/>
</dbReference>
<evidence type="ECO:0000256" key="3">
    <source>
        <dbReference type="ARBA" id="ARBA00023163"/>
    </source>
</evidence>
<dbReference type="PANTHER" id="PTHR40661">
    <property type="match status" value="1"/>
</dbReference>
<dbReference type="InterPro" id="IPR010982">
    <property type="entry name" value="Lambda_DNA-bd_dom_sf"/>
</dbReference>
<dbReference type="Gene3D" id="1.10.260.40">
    <property type="entry name" value="lambda repressor-like DNA-binding domains"/>
    <property type="match status" value="1"/>
</dbReference>
<dbReference type="Pfam" id="PF00717">
    <property type="entry name" value="Peptidase_S24"/>
    <property type="match status" value="1"/>
</dbReference>
<dbReference type="PANTHER" id="PTHR40661:SF2">
    <property type="entry name" value="HTH-TYPE TRANSCRIPTIONAL REGULATOR PRTR"/>
    <property type="match status" value="1"/>
</dbReference>
<evidence type="ECO:0000256" key="2">
    <source>
        <dbReference type="ARBA" id="ARBA00023125"/>
    </source>
</evidence>
<dbReference type="Pfam" id="PF01381">
    <property type="entry name" value="HTH_3"/>
    <property type="match status" value="1"/>
</dbReference>